<dbReference type="GO" id="GO:0000155">
    <property type="term" value="F:phosphorelay sensor kinase activity"/>
    <property type="evidence" value="ECO:0007669"/>
    <property type="project" value="InterPro"/>
</dbReference>
<keyword evidence="7 13" id="KW-0418">Kinase</keyword>
<dbReference type="SUPFAM" id="SSF55874">
    <property type="entry name" value="ATPase domain of HSP90 chaperone/DNA topoisomerase II/histidine kinase"/>
    <property type="match status" value="1"/>
</dbReference>
<accession>A0A7X2MYA0</accession>
<keyword evidence="8 11" id="KW-1133">Transmembrane helix</keyword>
<comment type="subcellular location">
    <subcellularLocation>
        <location evidence="2">Membrane</location>
        <topology evidence="2">Multi-pass membrane protein</topology>
    </subcellularLocation>
</comment>
<dbReference type="InterPro" id="IPR003661">
    <property type="entry name" value="HisK_dim/P_dom"/>
</dbReference>
<dbReference type="PROSITE" id="PS50109">
    <property type="entry name" value="HIS_KIN"/>
    <property type="match status" value="1"/>
</dbReference>
<dbReference type="RefSeq" id="WP_154531187.1">
    <property type="nucleotide sequence ID" value="NZ_VULX01000009.1"/>
</dbReference>
<dbReference type="Gene3D" id="3.30.565.10">
    <property type="entry name" value="Histidine kinase-like ATPase, C-terminal domain"/>
    <property type="match status" value="1"/>
</dbReference>
<dbReference type="InterPro" id="IPR036890">
    <property type="entry name" value="HATPase_C_sf"/>
</dbReference>
<evidence type="ECO:0000256" key="10">
    <source>
        <dbReference type="ARBA" id="ARBA00023136"/>
    </source>
</evidence>
<feature type="transmembrane region" description="Helical" evidence="11">
    <location>
        <begin position="6"/>
        <end position="23"/>
    </location>
</feature>
<keyword evidence="9" id="KW-0902">Two-component regulatory system</keyword>
<protein>
    <recommendedName>
        <fullName evidence="3">histidine kinase</fullName>
        <ecNumber evidence="3">2.7.13.3</ecNumber>
    </recommendedName>
</protein>
<dbReference type="CDD" id="cd00082">
    <property type="entry name" value="HisKA"/>
    <property type="match status" value="1"/>
</dbReference>
<proteinExistence type="predicted"/>
<dbReference type="GO" id="GO:0005886">
    <property type="term" value="C:plasma membrane"/>
    <property type="evidence" value="ECO:0007669"/>
    <property type="project" value="TreeGrafter"/>
</dbReference>
<dbReference type="PANTHER" id="PTHR45528">
    <property type="entry name" value="SENSOR HISTIDINE KINASE CPXA"/>
    <property type="match status" value="1"/>
</dbReference>
<organism evidence="13 14">
    <name type="scientific">Inconstantimicrobium porci</name>
    <dbReference type="NCBI Taxonomy" id="2652291"/>
    <lineage>
        <taxon>Bacteria</taxon>
        <taxon>Bacillati</taxon>
        <taxon>Bacillota</taxon>
        <taxon>Clostridia</taxon>
        <taxon>Eubacteriales</taxon>
        <taxon>Clostridiaceae</taxon>
        <taxon>Inconstantimicrobium</taxon>
    </lineage>
</organism>
<evidence type="ECO:0000256" key="4">
    <source>
        <dbReference type="ARBA" id="ARBA00022553"/>
    </source>
</evidence>
<dbReference type="Pfam" id="PF00512">
    <property type="entry name" value="HisKA"/>
    <property type="match status" value="1"/>
</dbReference>
<evidence type="ECO:0000256" key="5">
    <source>
        <dbReference type="ARBA" id="ARBA00022679"/>
    </source>
</evidence>
<keyword evidence="6 11" id="KW-0812">Transmembrane</keyword>
<dbReference type="SMART" id="SM00387">
    <property type="entry name" value="HATPase_c"/>
    <property type="match status" value="1"/>
</dbReference>
<dbReference type="PANTHER" id="PTHR45528:SF8">
    <property type="entry name" value="HISTIDINE KINASE"/>
    <property type="match status" value="1"/>
</dbReference>
<evidence type="ECO:0000256" key="8">
    <source>
        <dbReference type="ARBA" id="ARBA00022989"/>
    </source>
</evidence>
<comment type="caution">
    <text evidence="13">The sequence shown here is derived from an EMBL/GenBank/DDBJ whole genome shotgun (WGS) entry which is preliminary data.</text>
</comment>
<dbReference type="Gene3D" id="1.10.287.130">
    <property type="match status" value="1"/>
</dbReference>
<dbReference type="InterPro" id="IPR008358">
    <property type="entry name" value="Sig_transdc_His_kin/Pase_MprB"/>
</dbReference>
<dbReference type="Pfam" id="PF02518">
    <property type="entry name" value="HATPase_c"/>
    <property type="match status" value="1"/>
</dbReference>
<evidence type="ECO:0000313" key="13">
    <source>
        <dbReference type="EMBL" id="MSR91296.1"/>
    </source>
</evidence>
<dbReference type="InterPro" id="IPR005467">
    <property type="entry name" value="His_kinase_dom"/>
</dbReference>
<gene>
    <name evidence="13" type="ORF">FYJ33_07690</name>
</gene>
<reference evidence="13 14" key="1">
    <citation type="submission" date="2019-08" db="EMBL/GenBank/DDBJ databases">
        <title>In-depth cultivation of the pig gut microbiome towards novel bacterial diversity and tailored functional studies.</title>
        <authorList>
            <person name="Wylensek D."/>
            <person name="Hitch T.C.A."/>
            <person name="Clavel T."/>
        </authorList>
    </citation>
    <scope>NUCLEOTIDE SEQUENCE [LARGE SCALE GENOMIC DNA]</scope>
    <source>
        <strain evidence="13 14">WCA-383-APC-5B</strain>
    </source>
</reference>
<dbReference type="SUPFAM" id="SSF47384">
    <property type="entry name" value="Homodimeric domain of signal transducing histidine kinase"/>
    <property type="match status" value="1"/>
</dbReference>
<dbReference type="PRINTS" id="PR01780">
    <property type="entry name" value="LANTIREGPROT"/>
</dbReference>
<evidence type="ECO:0000256" key="3">
    <source>
        <dbReference type="ARBA" id="ARBA00012438"/>
    </source>
</evidence>
<dbReference type="InterPro" id="IPR003594">
    <property type="entry name" value="HATPase_dom"/>
</dbReference>
<evidence type="ECO:0000259" key="12">
    <source>
        <dbReference type="PROSITE" id="PS50109"/>
    </source>
</evidence>
<dbReference type="AlphaFoldDB" id="A0A7X2MYA0"/>
<evidence type="ECO:0000256" key="11">
    <source>
        <dbReference type="SAM" id="Phobius"/>
    </source>
</evidence>
<dbReference type="SMART" id="SM00388">
    <property type="entry name" value="HisKA"/>
    <property type="match status" value="1"/>
</dbReference>
<dbReference type="EC" id="2.7.13.3" evidence="3"/>
<dbReference type="InterPro" id="IPR050398">
    <property type="entry name" value="HssS/ArlS-like"/>
</dbReference>
<evidence type="ECO:0000256" key="9">
    <source>
        <dbReference type="ARBA" id="ARBA00023012"/>
    </source>
</evidence>
<evidence type="ECO:0000313" key="14">
    <source>
        <dbReference type="Proteomes" id="UP000460287"/>
    </source>
</evidence>
<dbReference type="Proteomes" id="UP000460287">
    <property type="component" value="Unassembled WGS sequence"/>
</dbReference>
<sequence length="301" mass="35379">MIEYIIIAVLLIISVYFGARFFLLSKSIKDVKDDFKEICEDMETSRKVTLSHPDRNLEKLLKEFNVYLRDTQKYRIDQLRREKDLRRQIQSISHDLRTPLTSILGYVELIKDNDCVEEDKIEYINIIQKKSKALQNLIQSFYDLSRLESDEYNIELKETDVHKILMEQLLTTYNDFEKRNIEAEINIGEKPIMLNVDSNALSRIYSNLIGNAVKYSISMFNVEMEEIDHQVIMKFSNDTDNLVEDDLENLFKRFYMKDKSRNNQSSGLGLTVTKLLVEKIGGEITAELRESILTFIVKFKK</sequence>
<keyword evidence="5" id="KW-0808">Transferase</keyword>
<keyword evidence="4" id="KW-0597">Phosphoprotein</keyword>
<name>A0A7X2MYA0_9CLOT</name>
<feature type="domain" description="Histidine kinase" evidence="12">
    <location>
        <begin position="91"/>
        <end position="301"/>
    </location>
</feature>
<evidence type="ECO:0000256" key="2">
    <source>
        <dbReference type="ARBA" id="ARBA00004141"/>
    </source>
</evidence>
<keyword evidence="10 11" id="KW-0472">Membrane</keyword>
<comment type="catalytic activity">
    <reaction evidence="1">
        <text>ATP + protein L-histidine = ADP + protein N-phospho-L-histidine.</text>
        <dbReference type="EC" id="2.7.13.3"/>
    </reaction>
</comment>
<evidence type="ECO:0000256" key="7">
    <source>
        <dbReference type="ARBA" id="ARBA00022777"/>
    </source>
</evidence>
<evidence type="ECO:0000256" key="6">
    <source>
        <dbReference type="ARBA" id="ARBA00022692"/>
    </source>
</evidence>
<evidence type="ECO:0000256" key="1">
    <source>
        <dbReference type="ARBA" id="ARBA00000085"/>
    </source>
</evidence>
<dbReference type="EMBL" id="VULX01000009">
    <property type="protein sequence ID" value="MSR91296.1"/>
    <property type="molecule type" value="Genomic_DNA"/>
</dbReference>
<keyword evidence="14" id="KW-1185">Reference proteome</keyword>
<dbReference type="InterPro" id="IPR036097">
    <property type="entry name" value="HisK_dim/P_sf"/>
</dbReference>